<gene>
    <name evidence="2" type="ORF">PPSIR1_22244</name>
</gene>
<feature type="signal peptide" evidence="1">
    <location>
        <begin position="1"/>
        <end position="23"/>
    </location>
</feature>
<dbReference type="Proteomes" id="UP000005801">
    <property type="component" value="Unassembled WGS sequence"/>
</dbReference>
<reference evidence="2 3" key="1">
    <citation type="submission" date="2007-06" db="EMBL/GenBank/DDBJ databases">
        <authorList>
            <person name="Shimkets L."/>
            <person name="Ferriera S."/>
            <person name="Johnson J."/>
            <person name="Kravitz S."/>
            <person name="Beeson K."/>
            <person name="Sutton G."/>
            <person name="Rogers Y.-H."/>
            <person name="Friedman R."/>
            <person name="Frazier M."/>
            <person name="Venter J.C."/>
        </authorList>
    </citation>
    <scope>NUCLEOTIDE SEQUENCE [LARGE SCALE GENOMIC DNA]</scope>
    <source>
        <strain evidence="2 3">SIR-1</strain>
    </source>
</reference>
<dbReference type="InterPro" id="IPR016039">
    <property type="entry name" value="Thiolase-like"/>
</dbReference>
<proteinExistence type="predicted"/>
<name>A6FXU6_9BACT</name>
<sequence length="345" mass="36008">MQPAIVASNLVCPVGLAAAPACAAMRAGLRVFEESELLGPAGTPVVCSAISRVPKSRSIRLRLEWMLSRALAPLLDESLLGQLEVPKLPLLVGFLERPRRGGDERLATRVLDEAIAILGARSDAPRSQLFFGGAPSGFRAMARARELLEGGDSPACIVLALDSWLDARSLLWLSEQTPLQTKRAHGVIPGEAAAALLLAAPGVFPRVFTQARLLALGFGEEASAKDPTAPLRGDGLRDAVAGALGAHADLGEVDLRMSDNPSTHAGAKEQMLLLARSLRAPVAELPQWLPAESLGHVGAAAGLAQVIWAAQASARGYLPGPRVLCTASNFSGGRGAALVEVTRCS</sequence>
<evidence type="ECO:0000313" key="2">
    <source>
        <dbReference type="EMBL" id="EDM81684.1"/>
    </source>
</evidence>
<dbReference type="RefSeq" id="WP_006969295.1">
    <property type="nucleotide sequence ID" value="NZ_ABCS01000002.1"/>
</dbReference>
<evidence type="ECO:0000313" key="3">
    <source>
        <dbReference type="Proteomes" id="UP000005801"/>
    </source>
</evidence>
<dbReference type="STRING" id="391625.PPSIR1_22244"/>
<protein>
    <submittedName>
        <fullName evidence="2">Putative 3-oxoacyl-(Acyl-carrier-protein) synthase</fullName>
    </submittedName>
</protein>
<keyword evidence="1" id="KW-0732">Signal</keyword>
<dbReference type="EMBL" id="ABCS01000002">
    <property type="protein sequence ID" value="EDM81684.1"/>
    <property type="molecule type" value="Genomic_DNA"/>
</dbReference>
<dbReference type="OrthoDB" id="5523708at2"/>
<dbReference type="AlphaFoldDB" id="A6FXU6"/>
<keyword evidence="3" id="KW-1185">Reference proteome</keyword>
<dbReference type="SUPFAM" id="SSF53901">
    <property type="entry name" value="Thiolase-like"/>
    <property type="match status" value="2"/>
</dbReference>
<evidence type="ECO:0000256" key="1">
    <source>
        <dbReference type="SAM" id="SignalP"/>
    </source>
</evidence>
<accession>A6FXU6</accession>
<feature type="chain" id="PRO_5002693422" evidence="1">
    <location>
        <begin position="24"/>
        <end position="345"/>
    </location>
</feature>
<comment type="caution">
    <text evidence="2">The sequence shown here is derived from an EMBL/GenBank/DDBJ whole genome shotgun (WGS) entry which is preliminary data.</text>
</comment>
<dbReference type="eggNOG" id="COG0304">
    <property type="taxonomic scope" value="Bacteria"/>
</dbReference>
<organism evidence="2 3">
    <name type="scientific">Plesiocystis pacifica SIR-1</name>
    <dbReference type="NCBI Taxonomy" id="391625"/>
    <lineage>
        <taxon>Bacteria</taxon>
        <taxon>Pseudomonadati</taxon>
        <taxon>Myxococcota</taxon>
        <taxon>Polyangia</taxon>
        <taxon>Nannocystales</taxon>
        <taxon>Nannocystaceae</taxon>
        <taxon>Plesiocystis</taxon>
    </lineage>
</organism>
<dbReference type="GO" id="GO:0016746">
    <property type="term" value="F:acyltransferase activity"/>
    <property type="evidence" value="ECO:0007669"/>
    <property type="project" value="InterPro"/>
</dbReference>
<dbReference type="Gene3D" id="3.40.47.10">
    <property type="match status" value="1"/>
</dbReference>